<name>L0A5F1_DEIPD</name>
<dbReference type="STRING" id="937777.Deipe_3211"/>
<gene>
    <name evidence="1" type="ordered locus">Deipe_3211</name>
</gene>
<dbReference type="EMBL" id="CP003382">
    <property type="protein sequence ID" value="AFZ68654.1"/>
    <property type="molecule type" value="Genomic_DNA"/>
</dbReference>
<organism evidence="1 2">
    <name type="scientific">Deinococcus peraridilitoris (strain DSM 19664 / LMG 22246 / CIP 109416 / KR-200)</name>
    <dbReference type="NCBI Taxonomy" id="937777"/>
    <lineage>
        <taxon>Bacteria</taxon>
        <taxon>Thermotogati</taxon>
        <taxon>Deinococcota</taxon>
        <taxon>Deinococci</taxon>
        <taxon>Deinococcales</taxon>
        <taxon>Deinococcaceae</taxon>
        <taxon>Deinococcus</taxon>
    </lineage>
</organism>
<reference evidence="2" key="1">
    <citation type="submission" date="2012-03" db="EMBL/GenBank/DDBJ databases">
        <title>Complete sequence of chromosome of Deinococcus peraridilitoris DSM 19664.</title>
        <authorList>
            <person name="Lucas S."/>
            <person name="Copeland A."/>
            <person name="Lapidus A."/>
            <person name="Glavina del Rio T."/>
            <person name="Dalin E."/>
            <person name="Tice H."/>
            <person name="Bruce D."/>
            <person name="Goodwin L."/>
            <person name="Pitluck S."/>
            <person name="Peters L."/>
            <person name="Mikhailova N."/>
            <person name="Lu M."/>
            <person name="Kyrpides N."/>
            <person name="Mavromatis K."/>
            <person name="Ivanova N."/>
            <person name="Brettin T."/>
            <person name="Detter J.C."/>
            <person name="Han C."/>
            <person name="Larimer F."/>
            <person name="Land M."/>
            <person name="Hauser L."/>
            <person name="Markowitz V."/>
            <person name="Cheng J.-F."/>
            <person name="Hugenholtz P."/>
            <person name="Woyke T."/>
            <person name="Wu D."/>
            <person name="Pukall R."/>
            <person name="Steenblock K."/>
            <person name="Brambilla E."/>
            <person name="Klenk H.-P."/>
            <person name="Eisen J.A."/>
        </authorList>
    </citation>
    <scope>NUCLEOTIDE SEQUENCE [LARGE SCALE GENOMIC DNA]</scope>
    <source>
        <strain evidence="2">DSM 19664 / LMG 22246 / CIP 109416 / KR-200</strain>
    </source>
</reference>
<evidence type="ECO:0008006" key="3">
    <source>
        <dbReference type="Google" id="ProtNLM"/>
    </source>
</evidence>
<accession>L0A5F1</accession>
<dbReference type="RefSeq" id="WP_015236952.1">
    <property type="nucleotide sequence ID" value="NC_019793.1"/>
</dbReference>
<sequence>MEDGQSLLDKGDVKGAVDAALAHAGPEGFVLAAKATTLGAALVSEEQQKALLEKSLMYAQKAIELNANSAEAYFERARAGAQLMPFKGIFDGLALASEVKSDLGRTIELNPRHAAAYVALGQWNAEVSLFAGGNKAQVQPNFEKAIQLEPQMVKHRLEYAQALMKVNRRNKPSAVAVLERAVVLPARTFWEQRDLEAARRLLAELKR</sequence>
<dbReference type="SUPFAM" id="SSF48452">
    <property type="entry name" value="TPR-like"/>
    <property type="match status" value="1"/>
</dbReference>
<evidence type="ECO:0000313" key="1">
    <source>
        <dbReference type="EMBL" id="AFZ68654.1"/>
    </source>
</evidence>
<evidence type="ECO:0000313" key="2">
    <source>
        <dbReference type="Proteomes" id="UP000010467"/>
    </source>
</evidence>
<dbReference type="Gene3D" id="1.25.40.10">
    <property type="entry name" value="Tetratricopeptide repeat domain"/>
    <property type="match status" value="1"/>
</dbReference>
<dbReference type="HOGENOM" id="CLU_056126_0_0_0"/>
<protein>
    <recommendedName>
        <fullName evidence="3">Tetratricopeptide repeat protein</fullName>
    </recommendedName>
</protein>
<dbReference type="Proteomes" id="UP000010467">
    <property type="component" value="Chromosome"/>
</dbReference>
<dbReference type="KEGG" id="dpd:Deipe_3211"/>
<proteinExistence type="predicted"/>
<dbReference type="AlphaFoldDB" id="L0A5F1"/>
<dbReference type="PATRIC" id="fig|937777.3.peg.3228"/>
<keyword evidence="2" id="KW-1185">Reference proteome</keyword>
<dbReference type="eggNOG" id="COG0457">
    <property type="taxonomic scope" value="Bacteria"/>
</dbReference>
<dbReference type="InterPro" id="IPR011990">
    <property type="entry name" value="TPR-like_helical_dom_sf"/>
</dbReference>
<dbReference type="OrthoDB" id="63565at2"/>